<dbReference type="AlphaFoldDB" id="A0A1Y1JMV7"/>
<dbReference type="GeneID" id="39749294"/>
<dbReference type="EMBL" id="BDQF01000013">
    <property type="protein sequence ID" value="GAW82557.1"/>
    <property type="molecule type" value="Genomic_DNA"/>
</dbReference>
<feature type="region of interest" description="Disordered" evidence="2">
    <location>
        <begin position="101"/>
        <end position="126"/>
    </location>
</feature>
<dbReference type="RefSeq" id="XP_028545146.1">
    <property type="nucleotide sequence ID" value="XM_028689345.1"/>
</dbReference>
<keyword evidence="4" id="KW-1185">Reference proteome</keyword>
<keyword evidence="1" id="KW-0175">Coiled coil</keyword>
<evidence type="ECO:0000256" key="2">
    <source>
        <dbReference type="SAM" id="MobiDB-lite"/>
    </source>
</evidence>
<dbReference type="Proteomes" id="UP000195521">
    <property type="component" value="Unassembled WGS sequence"/>
</dbReference>
<gene>
    <name evidence="3" type="ORF">PGO_125550</name>
</gene>
<evidence type="ECO:0000313" key="4">
    <source>
        <dbReference type="Proteomes" id="UP000195521"/>
    </source>
</evidence>
<comment type="caution">
    <text evidence="3">The sequence shown here is derived from an EMBL/GenBank/DDBJ whole genome shotgun (WGS) entry which is preliminary data.</text>
</comment>
<proteinExistence type="predicted"/>
<dbReference type="OMA" id="YYDNFAG"/>
<evidence type="ECO:0000256" key="1">
    <source>
        <dbReference type="SAM" id="Coils"/>
    </source>
</evidence>
<protein>
    <submittedName>
        <fullName evidence="3">Uncharacterized protein</fullName>
    </submittedName>
</protein>
<evidence type="ECO:0000313" key="3">
    <source>
        <dbReference type="EMBL" id="GAW82557.1"/>
    </source>
</evidence>
<dbReference type="OrthoDB" id="370586at2759"/>
<name>A0A1Y1JMV7_PLAGO</name>
<sequence>MKSAKKEDQKVSAKLEKTNDDHRFLKLYDSDTESTIDDKGNQPFMLYKNIKISNDEKRKTLSKICCTKNHLFISTSSVFSQVRIFNYSNLVNSRKENEELSSISKSGENRQTNEKQKRINKEEEKYEQNNDGDTCISLCNIYNKSKCYTSKRESTQDNMLSVEFFNNEIKKKYIGSSESAKRKVNPCHYPNEMNSKGITSKGEKSSNINFLKKDNGKKNTTKFIRYDTKKEVINLKEKDQLELSYNESVFREEYLYYDNFAGIPTLKKETRPIIITKEMREEERDKREKEEEIEKKKKIEEENLRNEQLAKNGCYMKENILEINVDVIKRKTTQVNNLLEYVGAFDNVSSPIILMKKNKDENILSVLTYSSDVYSYDISESSLKQLKEKRIKKVELFSNIENYFIEQEKNNISNEFLEKDFGEEATASPLSVCNAHFTNSVKYFDFLPDDKTLICVGQNKDYFLSFINCYNGKKIIYHKKIKIKKPNHSTHLNSNKLGKEKIMPTLMYDFNYVCVEKEKKNFNGQIGYYVYIGSSCGYLIFTFISEKFLQFINNLLTSDEVRSGSLFTYNDGADDNTQSKSLLEHVIGNADDVYTISKNELYALFDDEHNGKMNANVNMNGPNGKDNFFNNAKENIFKEAEDNSFSYAFYISKNVKMNSIISLNTHKNEYIHLLVALNDGRLLNFLFHIYPHFTPTTSLLTSSEYYPVLCQNYVEKNFDHNKSQNNDNNTGVASIPSSINNNNFVKQSEKVLYDFTGLHKSTIISKINLYKSGPQNFYVFINSNITKICEMSDKNFYTTYMLNMYNKKIHILHEHLSYIIDSCICSHFYFCLNDNNTIAVFAASREK</sequence>
<reference evidence="4" key="1">
    <citation type="submission" date="2017-04" db="EMBL/GenBank/DDBJ databases">
        <title>Plasmodium gonderi genome.</title>
        <authorList>
            <person name="Arisue N."/>
            <person name="Honma H."/>
            <person name="Kawai S."/>
            <person name="Tougan T."/>
            <person name="Tanabe K."/>
            <person name="Horii T."/>
        </authorList>
    </citation>
    <scope>NUCLEOTIDE SEQUENCE [LARGE SCALE GENOMIC DNA]</scope>
    <source>
        <strain evidence="4">ATCC 30045</strain>
    </source>
</reference>
<feature type="region of interest" description="Disordered" evidence="2">
    <location>
        <begin position="182"/>
        <end position="212"/>
    </location>
</feature>
<feature type="coiled-coil region" evidence="1">
    <location>
        <begin position="276"/>
        <end position="310"/>
    </location>
</feature>
<organism evidence="3 4">
    <name type="scientific">Plasmodium gonderi</name>
    <dbReference type="NCBI Taxonomy" id="77519"/>
    <lineage>
        <taxon>Eukaryota</taxon>
        <taxon>Sar</taxon>
        <taxon>Alveolata</taxon>
        <taxon>Apicomplexa</taxon>
        <taxon>Aconoidasida</taxon>
        <taxon>Haemosporida</taxon>
        <taxon>Plasmodiidae</taxon>
        <taxon>Plasmodium</taxon>
        <taxon>Plasmodium (Plasmodium)</taxon>
    </lineage>
</organism>
<accession>A0A1Y1JMV7</accession>
<feature type="compositionally biased region" description="Basic and acidic residues" evidence="2">
    <location>
        <begin position="107"/>
        <end position="126"/>
    </location>
</feature>